<dbReference type="Gene3D" id="3.90.1150.10">
    <property type="entry name" value="Aspartate Aminotransferase, domain 1"/>
    <property type="match status" value="1"/>
</dbReference>
<dbReference type="RefSeq" id="WP_379875504.1">
    <property type="nucleotide sequence ID" value="NZ_JBHUIP010000004.1"/>
</dbReference>
<dbReference type="InterPro" id="IPR015422">
    <property type="entry name" value="PyrdxlP-dep_Trfase_small"/>
</dbReference>
<dbReference type="NCBIfam" id="TIGR01324">
    <property type="entry name" value="cysta_beta_ly_B"/>
    <property type="match status" value="1"/>
</dbReference>
<dbReference type="PIRSF" id="PIRSF001434">
    <property type="entry name" value="CGS"/>
    <property type="match status" value="1"/>
</dbReference>
<dbReference type="CDD" id="cd00614">
    <property type="entry name" value="CGS_like"/>
    <property type="match status" value="1"/>
</dbReference>
<dbReference type="Proteomes" id="UP001597295">
    <property type="component" value="Unassembled WGS sequence"/>
</dbReference>
<dbReference type="InterPro" id="IPR015424">
    <property type="entry name" value="PyrdxlP-dep_Trfase"/>
</dbReference>
<comment type="cofactor">
    <cofactor evidence="1 8">
        <name>pyridoxal 5'-phosphate</name>
        <dbReference type="ChEBI" id="CHEBI:597326"/>
    </cofactor>
</comment>
<organism evidence="9 10">
    <name type="scientific">Lacibacterium aquatile</name>
    <dbReference type="NCBI Taxonomy" id="1168082"/>
    <lineage>
        <taxon>Bacteria</taxon>
        <taxon>Pseudomonadati</taxon>
        <taxon>Pseudomonadota</taxon>
        <taxon>Alphaproteobacteria</taxon>
        <taxon>Rhodospirillales</taxon>
        <taxon>Rhodospirillaceae</taxon>
    </lineage>
</organism>
<dbReference type="EC" id="4.4.1.13" evidence="9"/>
<comment type="caution">
    <text evidence="9">The sequence shown here is derived from an EMBL/GenBank/DDBJ whole genome shotgun (WGS) entry which is preliminary data.</text>
</comment>
<protein>
    <submittedName>
        <fullName evidence="9">Cystathionine beta-lyase</fullName>
        <ecNumber evidence="9">4.4.1.13</ecNumber>
    </submittedName>
</protein>
<dbReference type="GO" id="GO:0047804">
    <property type="term" value="F:cysteine-S-conjugate beta-lyase activity"/>
    <property type="evidence" value="ECO:0007669"/>
    <property type="project" value="UniProtKB-EC"/>
</dbReference>
<comment type="catalytic activity">
    <reaction evidence="7">
        <text>an S-substituted L-cysteine + H2O = a thiol + pyruvate + NH4(+)</text>
        <dbReference type="Rhea" id="RHEA:18121"/>
        <dbReference type="ChEBI" id="CHEBI:15361"/>
        <dbReference type="ChEBI" id="CHEBI:15377"/>
        <dbReference type="ChEBI" id="CHEBI:28938"/>
        <dbReference type="ChEBI" id="CHEBI:29256"/>
        <dbReference type="ChEBI" id="CHEBI:58717"/>
        <dbReference type="EC" id="4.4.1.13"/>
    </reaction>
</comment>
<evidence type="ECO:0000256" key="1">
    <source>
        <dbReference type="ARBA" id="ARBA00001933"/>
    </source>
</evidence>
<evidence type="ECO:0000256" key="7">
    <source>
        <dbReference type="ARBA" id="ARBA00047625"/>
    </source>
</evidence>
<gene>
    <name evidence="9" type="primary">metC</name>
    <name evidence="9" type="ORF">ACFSM5_06565</name>
</gene>
<dbReference type="SUPFAM" id="SSF53383">
    <property type="entry name" value="PLP-dependent transferases"/>
    <property type="match status" value="1"/>
</dbReference>
<sequence>MNDETLVTQIGRQRSDQRHFVNTAIHRGSTVVYPTYAQFCEAGNLGRHQLSYGAEGTPTSFAVEQAIAELEGAAAGFIVPTGLAAVTTGLMAVLKAGDHLLIADSIYGPTRRFACSTLTRFGVEVEFFPPCLGADIKSLFRPNTRAVMTESPGSLTFEIQDIPAIADVAHKHGAVVLMDNTWATPIFFKPFDHGVDISIQAATKYLSGHSDLLAGTVATTAALQDQVYHQLHDLGMTSAPEDCYLVLRGMRTLSIRLERHQQTALTLAEWLAGRPEVEKVLHPARPDFPTHDLWKRDFTGASGLFGCILKPVSKAQLAAFVDGMQLFSMGFSWGGYESLLIPCNPRSTRSSTTWEEPGQLLRISAGLEHPDDLIADLKAGFERMARV</sequence>
<dbReference type="EMBL" id="JBHUIP010000004">
    <property type="protein sequence ID" value="MFD2262544.1"/>
    <property type="molecule type" value="Genomic_DNA"/>
</dbReference>
<proteinExistence type="inferred from homology"/>
<evidence type="ECO:0000256" key="8">
    <source>
        <dbReference type="RuleBase" id="RU362118"/>
    </source>
</evidence>
<dbReference type="InterPro" id="IPR006233">
    <property type="entry name" value="Cys_b_lyase_bac"/>
</dbReference>
<evidence type="ECO:0000256" key="2">
    <source>
        <dbReference type="ARBA" id="ARBA00009077"/>
    </source>
</evidence>
<keyword evidence="4 9" id="KW-0456">Lyase</keyword>
<accession>A0ABW5DRM9</accession>
<dbReference type="InterPro" id="IPR015421">
    <property type="entry name" value="PyrdxlP-dep_Trfase_major"/>
</dbReference>
<evidence type="ECO:0000256" key="4">
    <source>
        <dbReference type="ARBA" id="ARBA00023239"/>
    </source>
</evidence>
<dbReference type="PROSITE" id="PS00868">
    <property type="entry name" value="CYS_MET_METAB_PP"/>
    <property type="match status" value="1"/>
</dbReference>
<dbReference type="Pfam" id="PF01053">
    <property type="entry name" value="Cys_Met_Meta_PP"/>
    <property type="match status" value="1"/>
</dbReference>
<dbReference type="InterPro" id="IPR000277">
    <property type="entry name" value="Cys/Met-Metab_PyrdxlP-dep_enz"/>
</dbReference>
<comment type="similarity">
    <text evidence="2 8">Belongs to the trans-sulfuration enzymes family.</text>
</comment>
<keyword evidence="10" id="KW-1185">Reference proteome</keyword>
<evidence type="ECO:0000256" key="3">
    <source>
        <dbReference type="ARBA" id="ARBA00022898"/>
    </source>
</evidence>
<evidence type="ECO:0000313" key="10">
    <source>
        <dbReference type="Proteomes" id="UP001597295"/>
    </source>
</evidence>
<dbReference type="InterPro" id="IPR054542">
    <property type="entry name" value="Cys_met_metab_PP"/>
</dbReference>
<evidence type="ECO:0000313" key="9">
    <source>
        <dbReference type="EMBL" id="MFD2262544.1"/>
    </source>
</evidence>
<evidence type="ECO:0000256" key="5">
    <source>
        <dbReference type="ARBA" id="ARBA00046315"/>
    </source>
</evidence>
<evidence type="ECO:0000256" key="6">
    <source>
        <dbReference type="ARBA" id="ARBA00047517"/>
    </source>
</evidence>
<name>A0ABW5DRM9_9PROT</name>
<dbReference type="PANTHER" id="PTHR43500">
    <property type="entry name" value="CYSTATHIONINE BETA-LYASE-RELATED"/>
    <property type="match status" value="1"/>
</dbReference>
<dbReference type="Gene3D" id="3.40.640.10">
    <property type="entry name" value="Type I PLP-dependent aspartate aminotransferase-like (Major domain)"/>
    <property type="match status" value="1"/>
</dbReference>
<comment type="pathway">
    <text evidence="5">Amino-acid biosynthesis; L-methionine biosynthesis via de novo pathway; L-homocysteine from L-cystathionine: step 1/1.</text>
</comment>
<dbReference type="PANTHER" id="PTHR43500:SF1">
    <property type="entry name" value="CYSTATHIONINE BETA-LYASE-RELATED"/>
    <property type="match status" value="1"/>
</dbReference>
<keyword evidence="3 8" id="KW-0663">Pyridoxal phosphate</keyword>
<comment type="catalytic activity">
    <reaction evidence="6">
        <text>L,L-cystathionine + H2O = L-homocysteine + pyruvate + NH4(+)</text>
        <dbReference type="Rhea" id="RHEA:13965"/>
        <dbReference type="ChEBI" id="CHEBI:15361"/>
        <dbReference type="ChEBI" id="CHEBI:15377"/>
        <dbReference type="ChEBI" id="CHEBI:28938"/>
        <dbReference type="ChEBI" id="CHEBI:58161"/>
        <dbReference type="ChEBI" id="CHEBI:58199"/>
    </reaction>
</comment>
<reference evidence="10" key="1">
    <citation type="journal article" date="2019" name="Int. J. Syst. Evol. Microbiol.">
        <title>The Global Catalogue of Microorganisms (GCM) 10K type strain sequencing project: providing services to taxonomists for standard genome sequencing and annotation.</title>
        <authorList>
            <consortium name="The Broad Institute Genomics Platform"/>
            <consortium name="The Broad Institute Genome Sequencing Center for Infectious Disease"/>
            <person name="Wu L."/>
            <person name="Ma J."/>
        </authorList>
    </citation>
    <scope>NUCLEOTIDE SEQUENCE [LARGE SCALE GENOMIC DNA]</scope>
    <source>
        <strain evidence="10">CGMCC 1.19062</strain>
    </source>
</reference>